<reference evidence="2" key="1">
    <citation type="submission" date="2021-01" db="EMBL/GenBank/DDBJ databases">
        <authorList>
            <person name="Corre E."/>
            <person name="Pelletier E."/>
            <person name="Niang G."/>
            <person name="Scheremetjew M."/>
            <person name="Finn R."/>
            <person name="Kale V."/>
            <person name="Holt S."/>
            <person name="Cochrane G."/>
            <person name="Meng A."/>
            <person name="Brown T."/>
            <person name="Cohen L."/>
        </authorList>
    </citation>
    <scope>NUCLEOTIDE SEQUENCE</scope>
    <source>
        <strain evidence="2">CCMP2877</strain>
    </source>
</reference>
<dbReference type="CDD" id="cd07361">
    <property type="entry name" value="MEMO_like"/>
    <property type="match status" value="1"/>
</dbReference>
<accession>A0A7S1XWN0</accession>
<protein>
    <recommendedName>
        <fullName evidence="3">Protein MEMO1</fullName>
    </recommendedName>
</protein>
<proteinExistence type="inferred from homology"/>
<organism evidence="2">
    <name type="scientific">Phaeomonas parva</name>
    <dbReference type="NCBI Taxonomy" id="124430"/>
    <lineage>
        <taxon>Eukaryota</taxon>
        <taxon>Sar</taxon>
        <taxon>Stramenopiles</taxon>
        <taxon>Ochrophyta</taxon>
        <taxon>Pinguiophyceae</taxon>
        <taxon>Pinguiochrysidales</taxon>
        <taxon>Pinguiochrysidaceae</taxon>
        <taxon>Phaeomonas</taxon>
    </lineage>
</organism>
<evidence type="ECO:0000256" key="1">
    <source>
        <dbReference type="ARBA" id="ARBA00006315"/>
    </source>
</evidence>
<gene>
    <name evidence="2" type="ORF">PPAR1163_LOCUS21174</name>
</gene>
<dbReference type="InterPro" id="IPR002737">
    <property type="entry name" value="MEMO1_fam"/>
</dbReference>
<comment type="similarity">
    <text evidence="1">Belongs to the MEMO1 family.</text>
</comment>
<name>A0A7S1XWN0_9STRA</name>
<dbReference type="PANTHER" id="PTHR11060">
    <property type="entry name" value="PROTEIN MEMO1"/>
    <property type="match status" value="1"/>
</dbReference>
<evidence type="ECO:0000313" key="2">
    <source>
        <dbReference type="EMBL" id="CAD9262791.1"/>
    </source>
</evidence>
<dbReference type="Pfam" id="PF01875">
    <property type="entry name" value="Memo"/>
    <property type="match status" value="1"/>
</dbReference>
<dbReference type="Gene3D" id="3.40.830.10">
    <property type="entry name" value="LigB-like"/>
    <property type="match status" value="1"/>
</dbReference>
<dbReference type="PANTHER" id="PTHR11060:SF0">
    <property type="entry name" value="PROTEIN MEMO1"/>
    <property type="match status" value="1"/>
</dbReference>
<evidence type="ECO:0008006" key="3">
    <source>
        <dbReference type="Google" id="ProtNLM"/>
    </source>
</evidence>
<dbReference type="EMBL" id="HBGJ01033448">
    <property type="protein sequence ID" value="CAD9262791.1"/>
    <property type="molecule type" value="Transcribed_RNA"/>
</dbReference>
<dbReference type="HAMAP" id="MF_00055">
    <property type="entry name" value="MEMO1"/>
    <property type="match status" value="1"/>
</dbReference>
<dbReference type="AlphaFoldDB" id="A0A7S1XWN0"/>
<sequence length="319" mass="35147">MMFSRRRQQSCLCCYTRQAEHAGSWYSDDGARLGRSLEGFLEVASAELANSPYRNGGQVRALIAPHAGYDYSGPTAAYAYDFLRPELWSGGDGAPKRIFILGPSHHVYLSGCALSGAERCATPVGDLVVDQEIIRELHATGEFVVLEQDVDEAEHSLEMHMPYIASRMAGAPGATIVPIMVGATSYETEQKFGALLAPYLADPANFFVVSSDFCHWGSRFRYQPYDRDAGVPRHAYIEALDRRGMELIEAQDAAAFHDYLQDTKNTICGRHPIGVLLQMLSVSDKSHSVDFVKYAQSSPVQHPQDSSVSYASAIVRLQN</sequence>
<dbReference type="NCBIfam" id="TIGR04336">
    <property type="entry name" value="AmmeMemoSam_B"/>
    <property type="match status" value="1"/>
</dbReference>